<proteinExistence type="predicted"/>
<feature type="transmembrane region" description="Helical" evidence="1">
    <location>
        <begin position="169"/>
        <end position="188"/>
    </location>
</feature>
<dbReference type="Proteomes" id="UP001484097">
    <property type="component" value="Unassembled WGS sequence"/>
</dbReference>
<comment type="caution">
    <text evidence="2">The sequence shown here is derived from an EMBL/GenBank/DDBJ whole genome shotgun (WGS) entry which is preliminary data.</text>
</comment>
<dbReference type="RefSeq" id="WP_347920287.1">
    <property type="nucleotide sequence ID" value="NZ_JBDXMX010000003.1"/>
</dbReference>
<keyword evidence="1" id="KW-0812">Transmembrane</keyword>
<dbReference type="Pfam" id="PF04657">
    <property type="entry name" value="DMT_YdcZ"/>
    <property type="match status" value="2"/>
</dbReference>
<evidence type="ECO:0000256" key="1">
    <source>
        <dbReference type="SAM" id="Phobius"/>
    </source>
</evidence>
<reference evidence="2 3" key="1">
    <citation type="submission" date="2024-05" db="EMBL/GenBank/DDBJ databases">
        <authorList>
            <person name="Yi C."/>
        </authorList>
    </citation>
    <scope>NUCLEOTIDE SEQUENCE [LARGE SCALE GENOMIC DNA]</scope>
    <source>
        <strain evidence="2 3">XS13</strain>
    </source>
</reference>
<protein>
    <submittedName>
        <fullName evidence="2">DMT family transporter</fullName>
    </submittedName>
</protein>
<feature type="transmembrane region" description="Helical" evidence="1">
    <location>
        <begin position="77"/>
        <end position="94"/>
    </location>
</feature>
<dbReference type="InterPro" id="IPR006750">
    <property type="entry name" value="YdcZ"/>
</dbReference>
<sequence>MSRGLSLLLALAGGVAIAVQARITGALRAELGDATLAASVTFGSGLVLMLVVNGLVRANRRGVVRLVRGAVTGRFPWVFAFSGLLGAFAVYGQAVTVDLVGVALFSLVFIGGQMLSSTVLDTVGWVASGRQRLGRRRVAGLALGLAGVGLAIAPRLIGGGGAYDGGAEPAALAALALPLALVLAGGLLQPPQMAMNGVVGAAVGRVEPLVLFNYLTGTLALLAVAAPQIAAGGFDRLPLGPGDWWYYTGGLLGSVVVVGGAILTRTIGALLFTLGLVAGQLAGSLVVDAVWPTPGAEVTWMVVSGAVITLLALALASATALRSGLVRRGLERRGPGGTT</sequence>
<dbReference type="PANTHER" id="PTHR34821">
    <property type="entry name" value="INNER MEMBRANE PROTEIN YDCZ"/>
    <property type="match status" value="1"/>
</dbReference>
<dbReference type="PANTHER" id="PTHR34821:SF2">
    <property type="entry name" value="INNER MEMBRANE PROTEIN YDCZ"/>
    <property type="match status" value="1"/>
</dbReference>
<feature type="transmembrane region" description="Helical" evidence="1">
    <location>
        <begin position="100"/>
        <end position="126"/>
    </location>
</feature>
<feature type="transmembrane region" description="Helical" evidence="1">
    <location>
        <begin position="138"/>
        <end position="157"/>
    </location>
</feature>
<feature type="transmembrane region" description="Helical" evidence="1">
    <location>
        <begin position="298"/>
        <end position="321"/>
    </location>
</feature>
<feature type="transmembrane region" description="Helical" evidence="1">
    <location>
        <begin position="36"/>
        <end position="56"/>
    </location>
</feature>
<gene>
    <name evidence="2" type="ORF">ABDK96_07900</name>
</gene>
<evidence type="ECO:0000313" key="3">
    <source>
        <dbReference type="Proteomes" id="UP001484097"/>
    </source>
</evidence>
<accession>A0ABV0IHF4</accession>
<dbReference type="EMBL" id="JBDXMX010000003">
    <property type="protein sequence ID" value="MEO9247597.1"/>
    <property type="molecule type" value="Genomic_DNA"/>
</dbReference>
<keyword evidence="3" id="KW-1185">Reference proteome</keyword>
<name>A0ABV0IHF4_9MICC</name>
<feature type="transmembrane region" description="Helical" evidence="1">
    <location>
        <begin position="270"/>
        <end position="292"/>
    </location>
</feature>
<keyword evidence="1" id="KW-1133">Transmembrane helix</keyword>
<feature type="transmembrane region" description="Helical" evidence="1">
    <location>
        <begin position="244"/>
        <end position="263"/>
    </location>
</feature>
<keyword evidence="1" id="KW-0472">Membrane</keyword>
<feature type="transmembrane region" description="Helical" evidence="1">
    <location>
        <begin position="209"/>
        <end position="232"/>
    </location>
</feature>
<evidence type="ECO:0000313" key="2">
    <source>
        <dbReference type="EMBL" id="MEO9247597.1"/>
    </source>
</evidence>
<organism evidence="2 3">
    <name type="scientific">Citricoccus nitrophenolicus</name>
    <dbReference type="NCBI Taxonomy" id="863575"/>
    <lineage>
        <taxon>Bacteria</taxon>
        <taxon>Bacillati</taxon>
        <taxon>Actinomycetota</taxon>
        <taxon>Actinomycetes</taxon>
        <taxon>Micrococcales</taxon>
        <taxon>Micrococcaceae</taxon>
        <taxon>Citricoccus</taxon>
    </lineage>
</organism>